<feature type="region of interest" description="Disordered" evidence="1">
    <location>
        <begin position="34"/>
        <end position="63"/>
    </location>
</feature>
<protein>
    <submittedName>
        <fullName evidence="3">Transposase</fullName>
    </submittedName>
</protein>
<evidence type="ECO:0000313" key="2">
    <source>
        <dbReference type="Proteomes" id="UP000095285"/>
    </source>
</evidence>
<sequence>MVNSVDSIIAQIKKEDIDVESQCFAAEEFKNGSKLSRPSMHSINRRAQNNNYDGITASESGAT</sequence>
<proteinExistence type="predicted"/>
<keyword evidence="2" id="KW-1185">Reference proteome</keyword>
<dbReference type="Proteomes" id="UP000095285">
    <property type="component" value="Unassembled WGS sequence"/>
</dbReference>
<reference evidence="2" key="1">
    <citation type="submission" date="2012-04" db="EMBL/GenBank/DDBJ databases">
        <title>The Genome Sequence of Loa loa.</title>
        <authorList>
            <consortium name="The Broad Institute Genome Sequencing Platform"/>
            <consortium name="Broad Institute Genome Sequencing Center for Infectious Disease"/>
            <person name="Nutman T.B."/>
            <person name="Fink D.L."/>
            <person name="Russ C."/>
            <person name="Young S."/>
            <person name="Zeng Q."/>
            <person name="Gargeya S."/>
            <person name="Alvarado L."/>
            <person name="Berlin A."/>
            <person name="Chapman S.B."/>
            <person name="Chen Z."/>
            <person name="Freedman E."/>
            <person name="Gellesch M."/>
            <person name="Goldberg J."/>
            <person name="Griggs A."/>
            <person name="Gujja S."/>
            <person name="Heilman E.R."/>
            <person name="Heiman D."/>
            <person name="Howarth C."/>
            <person name="Mehta T."/>
            <person name="Neiman D."/>
            <person name="Pearson M."/>
            <person name="Roberts A."/>
            <person name="Saif S."/>
            <person name="Shea T."/>
            <person name="Shenoy N."/>
            <person name="Sisk P."/>
            <person name="Stolte C."/>
            <person name="Sykes S."/>
            <person name="White J."/>
            <person name="Yandava C."/>
            <person name="Haas B."/>
            <person name="Henn M.R."/>
            <person name="Nusbaum C."/>
            <person name="Birren B."/>
        </authorList>
    </citation>
    <scope>NUCLEOTIDE SEQUENCE [LARGE SCALE GENOMIC DNA]</scope>
</reference>
<evidence type="ECO:0000256" key="1">
    <source>
        <dbReference type="SAM" id="MobiDB-lite"/>
    </source>
</evidence>
<dbReference type="WBParaSite" id="EN70_7595">
    <property type="protein sequence ID" value="EN70_7595"/>
    <property type="gene ID" value="EN70_7595"/>
</dbReference>
<reference evidence="3" key="2">
    <citation type="submission" date="2016-11" db="UniProtKB">
        <authorList>
            <consortium name="WormBaseParasite"/>
        </authorList>
    </citation>
    <scope>IDENTIFICATION</scope>
</reference>
<accession>A0A1I7VY83</accession>
<dbReference type="AlphaFoldDB" id="A0A1I7VY83"/>
<name>A0A1I7VY83_LOALO</name>
<evidence type="ECO:0000313" key="3">
    <source>
        <dbReference type="WBParaSite" id="EN70_7595"/>
    </source>
</evidence>
<organism evidence="2 3">
    <name type="scientific">Loa loa</name>
    <name type="common">Eye worm</name>
    <name type="synonym">Filaria loa</name>
    <dbReference type="NCBI Taxonomy" id="7209"/>
    <lineage>
        <taxon>Eukaryota</taxon>
        <taxon>Metazoa</taxon>
        <taxon>Ecdysozoa</taxon>
        <taxon>Nematoda</taxon>
        <taxon>Chromadorea</taxon>
        <taxon>Rhabditida</taxon>
        <taxon>Spirurina</taxon>
        <taxon>Spiruromorpha</taxon>
        <taxon>Filarioidea</taxon>
        <taxon>Onchocercidae</taxon>
        <taxon>Loa</taxon>
    </lineage>
</organism>